<protein>
    <submittedName>
        <fullName evidence="3">Uncharacterized protein</fullName>
    </submittedName>
</protein>
<dbReference type="InterPro" id="IPR044659">
    <property type="entry name" value="PELPK1_2"/>
</dbReference>
<name>A0AAD5IWD8_ACENE</name>
<keyword evidence="2" id="KW-0812">Transmembrane</keyword>
<keyword evidence="4" id="KW-1185">Reference proteome</keyword>
<dbReference type="AlphaFoldDB" id="A0AAD5IWD8"/>
<dbReference type="PANTHER" id="PTHR33088:SF28">
    <property type="entry name" value="PROTEIN PELPK1-RELATED"/>
    <property type="match status" value="1"/>
</dbReference>
<feature type="transmembrane region" description="Helical" evidence="2">
    <location>
        <begin position="6"/>
        <end position="25"/>
    </location>
</feature>
<keyword evidence="2" id="KW-0472">Membrane</keyword>
<feature type="region of interest" description="Disordered" evidence="1">
    <location>
        <begin position="42"/>
        <end position="118"/>
    </location>
</feature>
<dbReference type="EMBL" id="JAJSOW010000102">
    <property type="protein sequence ID" value="KAI9178440.1"/>
    <property type="molecule type" value="Genomic_DNA"/>
</dbReference>
<reference evidence="3" key="2">
    <citation type="submission" date="2023-02" db="EMBL/GenBank/DDBJ databases">
        <authorList>
            <person name="Swenson N.G."/>
            <person name="Wegrzyn J.L."/>
            <person name="Mcevoy S.L."/>
        </authorList>
    </citation>
    <scope>NUCLEOTIDE SEQUENCE</scope>
    <source>
        <strain evidence="3">91603</strain>
        <tissue evidence="3">Leaf</tissue>
    </source>
</reference>
<evidence type="ECO:0000256" key="1">
    <source>
        <dbReference type="SAM" id="MobiDB-lite"/>
    </source>
</evidence>
<accession>A0AAD5IWD8</accession>
<gene>
    <name evidence="3" type="ORF">LWI28_026516</name>
</gene>
<sequence>MANLSAVTSFMLPVFVLITLSSMSFNTNMVAARHLLETSLPEIPTLPKPELPPLPKLDLPKPELPELPKPTLPELPKPELPKIPELPSFPHLPDIPKPTLPTFPSVPKDIPTHSNLNP</sequence>
<dbReference type="Proteomes" id="UP001064489">
    <property type="component" value="Chromosome 5"/>
</dbReference>
<feature type="compositionally biased region" description="Pro residues" evidence="1">
    <location>
        <begin position="44"/>
        <end position="55"/>
    </location>
</feature>
<evidence type="ECO:0000313" key="4">
    <source>
        <dbReference type="Proteomes" id="UP001064489"/>
    </source>
</evidence>
<evidence type="ECO:0000256" key="2">
    <source>
        <dbReference type="SAM" id="Phobius"/>
    </source>
</evidence>
<organism evidence="3 4">
    <name type="scientific">Acer negundo</name>
    <name type="common">Box elder</name>
    <dbReference type="NCBI Taxonomy" id="4023"/>
    <lineage>
        <taxon>Eukaryota</taxon>
        <taxon>Viridiplantae</taxon>
        <taxon>Streptophyta</taxon>
        <taxon>Embryophyta</taxon>
        <taxon>Tracheophyta</taxon>
        <taxon>Spermatophyta</taxon>
        <taxon>Magnoliopsida</taxon>
        <taxon>eudicotyledons</taxon>
        <taxon>Gunneridae</taxon>
        <taxon>Pentapetalae</taxon>
        <taxon>rosids</taxon>
        <taxon>malvids</taxon>
        <taxon>Sapindales</taxon>
        <taxon>Sapindaceae</taxon>
        <taxon>Hippocastanoideae</taxon>
        <taxon>Acereae</taxon>
        <taxon>Acer</taxon>
    </lineage>
</organism>
<reference evidence="3" key="1">
    <citation type="journal article" date="2022" name="Plant J.">
        <title>Strategies of tolerance reflected in two North American maple genomes.</title>
        <authorList>
            <person name="McEvoy S.L."/>
            <person name="Sezen U.U."/>
            <person name="Trouern-Trend A."/>
            <person name="McMahon S.M."/>
            <person name="Schaberg P.G."/>
            <person name="Yang J."/>
            <person name="Wegrzyn J.L."/>
            <person name="Swenson N.G."/>
        </authorList>
    </citation>
    <scope>NUCLEOTIDE SEQUENCE</scope>
    <source>
        <strain evidence="3">91603</strain>
    </source>
</reference>
<keyword evidence="2" id="KW-1133">Transmembrane helix</keyword>
<proteinExistence type="predicted"/>
<evidence type="ECO:0000313" key="3">
    <source>
        <dbReference type="EMBL" id="KAI9178440.1"/>
    </source>
</evidence>
<dbReference type="PANTHER" id="PTHR33088">
    <property type="entry name" value="MUCIN-2"/>
    <property type="match status" value="1"/>
</dbReference>
<comment type="caution">
    <text evidence="3">The sequence shown here is derived from an EMBL/GenBank/DDBJ whole genome shotgun (WGS) entry which is preliminary data.</text>
</comment>